<protein>
    <submittedName>
        <fullName evidence="10">Amino acid ABC transporter permease</fullName>
    </submittedName>
</protein>
<comment type="similarity">
    <text evidence="7">Belongs to the binding-protein-dependent transport system permease family.</text>
</comment>
<comment type="caution">
    <text evidence="10">The sequence shown here is derived from an EMBL/GenBank/DDBJ whole genome shotgun (WGS) entry which is preliminary data.</text>
</comment>
<comment type="subcellular location">
    <subcellularLocation>
        <location evidence="1 7">Cell membrane</location>
        <topology evidence="1 7">Multi-pass membrane protein</topology>
    </subcellularLocation>
</comment>
<dbReference type="PROSITE" id="PS50928">
    <property type="entry name" value="ABC_TM1"/>
    <property type="match status" value="1"/>
</dbReference>
<evidence type="ECO:0000256" key="8">
    <source>
        <dbReference type="SAM" id="MobiDB-lite"/>
    </source>
</evidence>
<feature type="transmembrane region" description="Helical" evidence="7">
    <location>
        <begin position="62"/>
        <end position="88"/>
    </location>
</feature>
<dbReference type="InterPro" id="IPR000515">
    <property type="entry name" value="MetI-like"/>
</dbReference>
<dbReference type="InterPro" id="IPR043429">
    <property type="entry name" value="ArtM/GltK/GlnP/TcyL/YhdX-like"/>
</dbReference>
<keyword evidence="4 7" id="KW-0812">Transmembrane</keyword>
<proteinExistence type="inferred from homology"/>
<evidence type="ECO:0000256" key="7">
    <source>
        <dbReference type="RuleBase" id="RU363032"/>
    </source>
</evidence>
<feature type="transmembrane region" description="Helical" evidence="7">
    <location>
        <begin position="100"/>
        <end position="123"/>
    </location>
</feature>
<gene>
    <name evidence="10" type="ORF">Aru02nite_01330</name>
</gene>
<name>A0A8J3N7E9_9ACTN</name>
<keyword evidence="2 7" id="KW-0813">Transport</keyword>
<feature type="region of interest" description="Disordered" evidence="8">
    <location>
        <begin position="292"/>
        <end position="312"/>
    </location>
</feature>
<keyword evidence="11" id="KW-1185">Reference proteome</keyword>
<evidence type="ECO:0000313" key="10">
    <source>
        <dbReference type="EMBL" id="GID09244.1"/>
    </source>
</evidence>
<keyword evidence="6 7" id="KW-0472">Membrane</keyword>
<evidence type="ECO:0000256" key="2">
    <source>
        <dbReference type="ARBA" id="ARBA00022448"/>
    </source>
</evidence>
<dbReference type="SUPFAM" id="SSF161098">
    <property type="entry name" value="MetI-like"/>
    <property type="match status" value="1"/>
</dbReference>
<dbReference type="PANTHER" id="PTHR30614:SF21">
    <property type="entry name" value="AMINO ACID ABC TRANSPORTER PERMEASE"/>
    <property type="match status" value="1"/>
</dbReference>
<dbReference type="Pfam" id="PF00528">
    <property type="entry name" value="BPD_transp_1"/>
    <property type="match status" value="1"/>
</dbReference>
<evidence type="ECO:0000256" key="1">
    <source>
        <dbReference type="ARBA" id="ARBA00004651"/>
    </source>
</evidence>
<evidence type="ECO:0000256" key="4">
    <source>
        <dbReference type="ARBA" id="ARBA00022692"/>
    </source>
</evidence>
<dbReference type="Proteomes" id="UP000612808">
    <property type="component" value="Unassembled WGS sequence"/>
</dbReference>
<evidence type="ECO:0000259" key="9">
    <source>
        <dbReference type="PROSITE" id="PS50928"/>
    </source>
</evidence>
<evidence type="ECO:0000313" key="11">
    <source>
        <dbReference type="Proteomes" id="UP000612808"/>
    </source>
</evidence>
<keyword evidence="3" id="KW-1003">Cell membrane</keyword>
<dbReference type="GO" id="GO:0006865">
    <property type="term" value="P:amino acid transport"/>
    <property type="evidence" value="ECO:0007669"/>
    <property type="project" value="TreeGrafter"/>
</dbReference>
<dbReference type="GO" id="GO:0022857">
    <property type="term" value="F:transmembrane transporter activity"/>
    <property type="evidence" value="ECO:0007669"/>
    <property type="project" value="InterPro"/>
</dbReference>
<dbReference type="InterPro" id="IPR010065">
    <property type="entry name" value="AA_ABC_transptr_permease_3TM"/>
</dbReference>
<evidence type="ECO:0000256" key="3">
    <source>
        <dbReference type="ARBA" id="ARBA00022475"/>
    </source>
</evidence>
<dbReference type="EMBL" id="BOMB01000001">
    <property type="protein sequence ID" value="GID09244.1"/>
    <property type="molecule type" value="Genomic_DNA"/>
</dbReference>
<evidence type="ECO:0000256" key="5">
    <source>
        <dbReference type="ARBA" id="ARBA00022989"/>
    </source>
</evidence>
<feature type="transmembrane region" description="Helical" evidence="7">
    <location>
        <begin position="192"/>
        <end position="213"/>
    </location>
</feature>
<reference evidence="10" key="1">
    <citation type="submission" date="2021-01" db="EMBL/GenBank/DDBJ databases">
        <title>Whole genome shotgun sequence of Actinocatenispora rupis NBRC 107355.</title>
        <authorList>
            <person name="Komaki H."/>
            <person name="Tamura T."/>
        </authorList>
    </citation>
    <scope>NUCLEOTIDE SEQUENCE</scope>
    <source>
        <strain evidence="10">NBRC 107355</strain>
    </source>
</reference>
<organism evidence="10 11">
    <name type="scientific">Actinocatenispora rupis</name>
    <dbReference type="NCBI Taxonomy" id="519421"/>
    <lineage>
        <taxon>Bacteria</taxon>
        <taxon>Bacillati</taxon>
        <taxon>Actinomycetota</taxon>
        <taxon>Actinomycetes</taxon>
        <taxon>Micromonosporales</taxon>
        <taxon>Micromonosporaceae</taxon>
        <taxon>Actinocatenispora</taxon>
    </lineage>
</organism>
<sequence>MTSVLYDNPGPKTRRRIRFWTAVSVVALAAIVGFAIWQVARKGQISADMWTPFADSGLWNQLFSALFSTIKAALLSIVLALVLGAVLAAGRLSNRGWLRWPAFVVIEFFRAVPLLLLILFGLFTWGQPLAFIGEAIGASPPDAFAALVVGLTLYNGSVLAEVFRAGINAVPRGQSEAAYALGMRKTAVMRMILAPQAIRMMLPAIVAQCVVALKDSALGFIVGYQELLSFGKRIYQGAAEIWQLSQPPVVTTLVVIGAIYIAINLVLSWFAGWLERRMSRSTKLAGKPLTAAQTGDEVAAADAVPAGVEPPN</sequence>
<dbReference type="RefSeq" id="WP_203654015.1">
    <property type="nucleotide sequence ID" value="NZ_BAAAZM010000016.1"/>
</dbReference>
<dbReference type="Gene3D" id="1.10.3720.10">
    <property type="entry name" value="MetI-like"/>
    <property type="match status" value="1"/>
</dbReference>
<feature type="domain" description="ABC transmembrane type-1" evidence="9">
    <location>
        <begin position="66"/>
        <end position="271"/>
    </location>
</feature>
<feature type="transmembrane region" description="Helical" evidence="7">
    <location>
        <begin position="143"/>
        <end position="163"/>
    </location>
</feature>
<keyword evidence="5 7" id="KW-1133">Transmembrane helix</keyword>
<feature type="transmembrane region" description="Helical" evidence="7">
    <location>
        <begin position="19"/>
        <end position="40"/>
    </location>
</feature>
<dbReference type="PANTHER" id="PTHR30614">
    <property type="entry name" value="MEMBRANE COMPONENT OF AMINO ACID ABC TRANSPORTER"/>
    <property type="match status" value="1"/>
</dbReference>
<evidence type="ECO:0000256" key="6">
    <source>
        <dbReference type="ARBA" id="ARBA00023136"/>
    </source>
</evidence>
<accession>A0A8J3N7E9</accession>
<dbReference type="GO" id="GO:0043190">
    <property type="term" value="C:ATP-binding cassette (ABC) transporter complex"/>
    <property type="evidence" value="ECO:0007669"/>
    <property type="project" value="InterPro"/>
</dbReference>
<feature type="transmembrane region" description="Helical" evidence="7">
    <location>
        <begin position="249"/>
        <end position="274"/>
    </location>
</feature>
<dbReference type="InterPro" id="IPR035906">
    <property type="entry name" value="MetI-like_sf"/>
</dbReference>
<dbReference type="CDD" id="cd06261">
    <property type="entry name" value="TM_PBP2"/>
    <property type="match status" value="1"/>
</dbReference>
<dbReference type="NCBIfam" id="TIGR01726">
    <property type="entry name" value="HEQRo_perm_3TM"/>
    <property type="match status" value="1"/>
</dbReference>
<dbReference type="AlphaFoldDB" id="A0A8J3N7E9"/>